<keyword evidence="4" id="KW-0804">Transcription</keyword>
<dbReference type="OrthoDB" id="49610at2759"/>
<dbReference type="GO" id="GO:0005634">
    <property type="term" value="C:nucleus"/>
    <property type="evidence" value="ECO:0007669"/>
    <property type="project" value="UniProtKB-SubCell"/>
</dbReference>
<dbReference type="PANTHER" id="PTHR31194">
    <property type="entry name" value="SHN SHINE , DNA BINDING / TRANSCRIPTION FACTOR"/>
    <property type="match status" value="1"/>
</dbReference>
<dbReference type="InterPro" id="IPR001471">
    <property type="entry name" value="AP2/ERF_dom"/>
</dbReference>
<keyword evidence="5" id="KW-0539">Nucleus</keyword>
<dbReference type="InterPro" id="IPR036955">
    <property type="entry name" value="AP2/ERF_dom_sf"/>
</dbReference>
<organism evidence="8 9">
    <name type="scientific">Cuscuta campestris</name>
    <dbReference type="NCBI Taxonomy" id="132261"/>
    <lineage>
        <taxon>Eukaryota</taxon>
        <taxon>Viridiplantae</taxon>
        <taxon>Streptophyta</taxon>
        <taxon>Embryophyta</taxon>
        <taxon>Tracheophyta</taxon>
        <taxon>Spermatophyta</taxon>
        <taxon>Magnoliopsida</taxon>
        <taxon>eudicotyledons</taxon>
        <taxon>Gunneridae</taxon>
        <taxon>Pentapetalae</taxon>
        <taxon>asterids</taxon>
        <taxon>lamiids</taxon>
        <taxon>Solanales</taxon>
        <taxon>Convolvulaceae</taxon>
        <taxon>Cuscuteae</taxon>
        <taxon>Cuscuta</taxon>
        <taxon>Cuscuta subgen. Grammica</taxon>
        <taxon>Cuscuta sect. Cleistogrammica</taxon>
    </lineage>
</organism>
<sequence>MQNLMARRLDQGISGEQNQHAPPPLTFEQECAVVVSALKNVIINGNYSICSSSSLLSPPAAFSAAGETEAPPPAGEPLLSLPEGYTCGVCMISGCLGCNFFGEPSDIISPKKKMKKKMKKTKKKKKFKGVRLRPRGKWVAEIWVPRRLGKVWLGTFKTAEEAARAYDRAAIEFQGPQAKLNYELTDYMPTKSSHPAEQPAQSLHEEDNKNAAGKMEAGKNSTNEEEDEGFELGEEEMEECLKTIALLS</sequence>
<name>A0A484KZW0_9ASTE</name>
<dbReference type="EMBL" id="OOIL02000691">
    <property type="protein sequence ID" value="VFQ68372.1"/>
    <property type="molecule type" value="Genomic_DNA"/>
</dbReference>
<keyword evidence="2" id="KW-0805">Transcription regulation</keyword>
<dbReference type="SUPFAM" id="SSF54171">
    <property type="entry name" value="DNA-binding domain"/>
    <property type="match status" value="1"/>
</dbReference>
<proteinExistence type="predicted"/>
<evidence type="ECO:0000313" key="9">
    <source>
        <dbReference type="Proteomes" id="UP000595140"/>
    </source>
</evidence>
<evidence type="ECO:0000256" key="6">
    <source>
        <dbReference type="SAM" id="MobiDB-lite"/>
    </source>
</evidence>
<evidence type="ECO:0000256" key="1">
    <source>
        <dbReference type="ARBA" id="ARBA00004123"/>
    </source>
</evidence>
<dbReference type="PANTHER" id="PTHR31194:SF140">
    <property type="entry name" value="ETHYLENE-RESPONSIVE TRANSCRIPTION FACTOR CRF2"/>
    <property type="match status" value="1"/>
</dbReference>
<dbReference type="PRINTS" id="PR00367">
    <property type="entry name" value="ETHRSPELEMNT"/>
</dbReference>
<dbReference type="PROSITE" id="PS51032">
    <property type="entry name" value="AP2_ERF"/>
    <property type="match status" value="1"/>
</dbReference>
<gene>
    <name evidence="8" type="ORF">CCAM_LOCUS10148</name>
</gene>
<dbReference type="Proteomes" id="UP000595140">
    <property type="component" value="Unassembled WGS sequence"/>
</dbReference>
<protein>
    <recommendedName>
        <fullName evidence="7">AP2/ERF domain-containing protein</fullName>
    </recommendedName>
</protein>
<feature type="compositionally biased region" description="Acidic residues" evidence="6">
    <location>
        <begin position="223"/>
        <end position="235"/>
    </location>
</feature>
<accession>A0A484KZW0</accession>
<dbReference type="AlphaFoldDB" id="A0A484KZW0"/>
<evidence type="ECO:0000256" key="2">
    <source>
        <dbReference type="ARBA" id="ARBA00023015"/>
    </source>
</evidence>
<feature type="compositionally biased region" description="Polar residues" evidence="6">
    <location>
        <begin position="190"/>
        <end position="201"/>
    </location>
</feature>
<evidence type="ECO:0000256" key="5">
    <source>
        <dbReference type="ARBA" id="ARBA00023242"/>
    </source>
</evidence>
<dbReference type="Pfam" id="PF00847">
    <property type="entry name" value="AP2"/>
    <property type="match status" value="1"/>
</dbReference>
<reference evidence="8 9" key="1">
    <citation type="submission" date="2018-04" db="EMBL/GenBank/DDBJ databases">
        <authorList>
            <person name="Vogel A."/>
        </authorList>
    </citation>
    <scope>NUCLEOTIDE SEQUENCE [LARGE SCALE GENOMIC DNA]</scope>
</reference>
<evidence type="ECO:0000313" key="8">
    <source>
        <dbReference type="EMBL" id="VFQ68372.1"/>
    </source>
</evidence>
<dbReference type="CDD" id="cd00018">
    <property type="entry name" value="AP2"/>
    <property type="match status" value="1"/>
</dbReference>
<dbReference type="InterPro" id="IPR050913">
    <property type="entry name" value="AP2/ERF_ERF"/>
</dbReference>
<dbReference type="InterPro" id="IPR016177">
    <property type="entry name" value="DNA-bd_dom_sf"/>
</dbReference>
<dbReference type="Gene3D" id="3.30.730.10">
    <property type="entry name" value="AP2/ERF domain"/>
    <property type="match status" value="1"/>
</dbReference>
<dbReference type="GO" id="GO:0003700">
    <property type="term" value="F:DNA-binding transcription factor activity"/>
    <property type="evidence" value="ECO:0007669"/>
    <property type="project" value="InterPro"/>
</dbReference>
<feature type="domain" description="AP2/ERF" evidence="7">
    <location>
        <begin position="126"/>
        <end position="183"/>
    </location>
</feature>
<keyword evidence="9" id="KW-1185">Reference proteome</keyword>
<dbReference type="SMART" id="SM00380">
    <property type="entry name" value="AP2"/>
    <property type="match status" value="1"/>
</dbReference>
<evidence type="ECO:0000256" key="4">
    <source>
        <dbReference type="ARBA" id="ARBA00023163"/>
    </source>
</evidence>
<evidence type="ECO:0000256" key="3">
    <source>
        <dbReference type="ARBA" id="ARBA00023125"/>
    </source>
</evidence>
<evidence type="ECO:0000259" key="7">
    <source>
        <dbReference type="PROSITE" id="PS51032"/>
    </source>
</evidence>
<dbReference type="GO" id="GO:0003677">
    <property type="term" value="F:DNA binding"/>
    <property type="evidence" value="ECO:0007669"/>
    <property type="project" value="UniProtKB-KW"/>
</dbReference>
<keyword evidence="3" id="KW-0238">DNA-binding</keyword>
<feature type="region of interest" description="Disordered" evidence="6">
    <location>
        <begin position="188"/>
        <end position="235"/>
    </location>
</feature>
<comment type="subcellular location">
    <subcellularLocation>
        <location evidence="1">Nucleus</location>
    </subcellularLocation>
</comment>